<dbReference type="SUPFAM" id="SSF55874">
    <property type="entry name" value="ATPase domain of HSP90 chaperone/DNA topoisomerase II/histidine kinase"/>
    <property type="match status" value="1"/>
</dbReference>
<keyword evidence="3 6" id="KW-0808">Transferase</keyword>
<dbReference type="InterPro" id="IPR003594">
    <property type="entry name" value="HATPase_dom"/>
</dbReference>
<evidence type="ECO:0000256" key="4">
    <source>
        <dbReference type="ARBA" id="ARBA00023012"/>
    </source>
</evidence>
<reference evidence="6" key="1">
    <citation type="submission" date="2020-10" db="EMBL/GenBank/DDBJ databases">
        <authorList>
            <person name="Gilroy R."/>
        </authorList>
    </citation>
    <scope>NUCLEOTIDE SEQUENCE</scope>
    <source>
        <strain evidence="6">1370</strain>
    </source>
</reference>
<reference evidence="6" key="2">
    <citation type="journal article" date="2021" name="PeerJ">
        <title>Extensive microbial diversity within the chicken gut microbiome revealed by metagenomics and culture.</title>
        <authorList>
            <person name="Gilroy R."/>
            <person name="Ravi A."/>
            <person name="Getino M."/>
            <person name="Pursley I."/>
            <person name="Horton D.L."/>
            <person name="Alikhan N.F."/>
            <person name="Baker D."/>
            <person name="Gharbi K."/>
            <person name="Hall N."/>
            <person name="Watson M."/>
            <person name="Adriaenssens E.M."/>
            <person name="Foster-Nyarko E."/>
            <person name="Jarju S."/>
            <person name="Secka A."/>
            <person name="Antonio M."/>
            <person name="Oren A."/>
            <person name="Chaudhuri R.R."/>
            <person name="La Ragione R."/>
            <person name="Hildebrand F."/>
            <person name="Pallen M.J."/>
        </authorList>
    </citation>
    <scope>NUCLEOTIDE SEQUENCE</scope>
    <source>
        <strain evidence="6">1370</strain>
    </source>
</reference>
<evidence type="ECO:0000256" key="1">
    <source>
        <dbReference type="ARBA" id="ARBA00000085"/>
    </source>
</evidence>
<protein>
    <recommendedName>
        <fullName evidence="2">histidine kinase</fullName>
        <ecNumber evidence="2">2.7.13.3</ecNumber>
    </recommendedName>
</protein>
<dbReference type="PANTHER" id="PTHR43065">
    <property type="entry name" value="SENSOR HISTIDINE KINASE"/>
    <property type="match status" value="1"/>
</dbReference>
<dbReference type="InterPro" id="IPR004358">
    <property type="entry name" value="Sig_transdc_His_kin-like_C"/>
</dbReference>
<dbReference type="GO" id="GO:0004673">
    <property type="term" value="F:protein histidine kinase activity"/>
    <property type="evidence" value="ECO:0007669"/>
    <property type="project" value="UniProtKB-EC"/>
</dbReference>
<accession>A0A9D1T499</accession>
<dbReference type="AlphaFoldDB" id="A0A9D1T499"/>
<keyword evidence="4" id="KW-0902">Two-component regulatory system</keyword>
<evidence type="ECO:0000259" key="5">
    <source>
        <dbReference type="PROSITE" id="PS50109"/>
    </source>
</evidence>
<name>A0A9D1T499_9FIRM</name>
<dbReference type="SMART" id="SM00387">
    <property type="entry name" value="HATPase_c"/>
    <property type="match status" value="1"/>
</dbReference>
<gene>
    <name evidence="6" type="ORF">IAD28_04490</name>
</gene>
<dbReference type="Gene3D" id="3.30.565.10">
    <property type="entry name" value="Histidine kinase-like ATPase, C-terminal domain"/>
    <property type="match status" value="1"/>
</dbReference>
<dbReference type="EMBL" id="DVOL01000061">
    <property type="protein sequence ID" value="HIV10931.1"/>
    <property type="molecule type" value="Genomic_DNA"/>
</dbReference>
<evidence type="ECO:0000256" key="2">
    <source>
        <dbReference type="ARBA" id="ARBA00012438"/>
    </source>
</evidence>
<keyword evidence="3 6" id="KW-0418">Kinase</keyword>
<feature type="domain" description="Histidine kinase" evidence="5">
    <location>
        <begin position="1"/>
        <end position="110"/>
    </location>
</feature>
<dbReference type="PROSITE" id="PS50109">
    <property type="entry name" value="HIS_KIN"/>
    <property type="match status" value="1"/>
</dbReference>
<dbReference type="GO" id="GO:0000160">
    <property type="term" value="P:phosphorelay signal transduction system"/>
    <property type="evidence" value="ECO:0007669"/>
    <property type="project" value="UniProtKB-KW"/>
</dbReference>
<dbReference type="Proteomes" id="UP000823960">
    <property type="component" value="Unassembled WGS sequence"/>
</dbReference>
<proteinExistence type="predicted"/>
<sequence>MKELSLNILDIAENSLKAGSTLTGIEISENGDRLSLTITDNGCGMSEDTLKTVIDPFYTTRTTRKVGMGLPLLKMEAEMTGGGLSVESRWVNDFPDSHGTVVRAEFVKSHIDFVPLGDVTESIITLIQGHPDSDFVFSHIIDGERAAGLDTRELREILGDLPLNSYEIISWIREYLNEQYGEYGDKKSSSQ</sequence>
<evidence type="ECO:0000313" key="6">
    <source>
        <dbReference type="EMBL" id="HIV10931.1"/>
    </source>
</evidence>
<dbReference type="InterPro" id="IPR005467">
    <property type="entry name" value="His_kinase_dom"/>
</dbReference>
<dbReference type="EC" id="2.7.13.3" evidence="2"/>
<dbReference type="InterPro" id="IPR036890">
    <property type="entry name" value="HATPase_C_sf"/>
</dbReference>
<organism evidence="6 7">
    <name type="scientific">Candidatus Faeciplasma avium</name>
    <dbReference type="NCBI Taxonomy" id="2840798"/>
    <lineage>
        <taxon>Bacteria</taxon>
        <taxon>Bacillati</taxon>
        <taxon>Bacillota</taxon>
        <taxon>Clostridia</taxon>
        <taxon>Eubacteriales</taxon>
        <taxon>Oscillospiraceae</taxon>
        <taxon>Oscillospiraceae incertae sedis</taxon>
        <taxon>Candidatus Faeciplasma</taxon>
    </lineage>
</organism>
<comment type="catalytic activity">
    <reaction evidence="1">
        <text>ATP + protein L-histidine = ADP + protein N-phospho-L-histidine.</text>
        <dbReference type="EC" id="2.7.13.3"/>
    </reaction>
</comment>
<dbReference type="CDD" id="cd00075">
    <property type="entry name" value="HATPase"/>
    <property type="match status" value="1"/>
</dbReference>
<dbReference type="PRINTS" id="PR00344">
    <property type="entry name" value="BCTRLSENSOR"/>
</dbReference>
<evidence type="ECO:0000256" key="3">
    <source>
        <dbReference type="ARBA" id="ARBA00022777"/>
    </source>
</evidence>
<dbReference type="Pfam" id="PF02518">
    <property type="entry name" value="HATPase_c"/>
    <property type="match status" value="1"/>
</dbReference>
<comment type="caution">
    <text evidence="6">The sequence shown here is derived from an EMBL/GenBank/DDBJ whole genome shotgun (WGS) entry which is preliminary data.</text>
</comment>
<evidence type="ECO:0000313" key="7">
    <source>
        <dbReference type="Proteomes" id="UP000823960"/>
    </source>
</evidence>